<evidence type="ECO:0000313" key="3">
    <source>
        <dbReference type="Proteomes" id="UP000586305"/>
    </source>
</evidence>
<feature type="transmembrane region" description="Helical" evidence="1">
    <location>
        <begin position="49"/>
        <end position="73"/>
    </location>
</feature>
<comment type="caution">
    <text evidence="2">The sequence shown here is derived from an EMBL/GenBank/DDBJ whole genome shotgun (WGS) entry which is preliminary data.</text>
</comment>
<dbReference type="RefSeq" id="WP_171625650.1">
    <property type="nucleotide sequence ID" value="NZ_JABBPG010000003.1"/>
</dbReference>
<reference evidence="2 3" key="1">
    <citation type="submission" date="2020-04" db="EMBL/GenBank/DDBJ databases">
        <title>Pseudoalteromonas caenipelagi sp. nov., isolated from a tidal flat.</title>
        <authorList>
            <person name="Park S."/>
            <person name="Yoon J.-H."/>
        </authorList>
    </citation>
    <scope>NUCLEOTIDE SEQUENCE [LARGE SCALE GENOMIC DNA]</scope>
    <source>
        <strain evidence="2 3">JBTF-M23</strain>
    </source>
</reference>
<feature type="transmembrane region" description="Helical" evidence="1">
    <location>
        <begin position="116"/>
        <end position="135"/>
    </location>
</feature>
<dbReference type="Proteomes" id="UP000586305">
    <property type="component" value="Unassembled WGS sequence"/>
</dbReference>
<feature type="transmembrane region" description="Helical" evidence="1">
    <location>
        <begin position="147"/>
        <end position="169"/>
    </location>
</feature>
<organism evidence="2 3">
    <name type="scientific">Pseudoalteromonas caenipelagi</name>
    <dbReference type="NCBI Taxonomy" id="2726988"/>
    <lineage>
        <taxon>Bacteria</taxon>
        <taxon>Pseudomonadati</taxon>
        <taxon>Pseudomonadota</taxon>
        <taxon>Gammaproteobacteria</taxon>
        <taxon>Alteromonadales</taxon>
        <taxon>Pseudoalteromonadaceae</taxon>
        <taxon>Pseudoalteromonas</taxon>
    </lineage>
</organism>
<proteinExistence type="predicted"/>
<sequence>MNEVLIHIGWILILMKVVALLLFVWLANDSLRSLICGRPKNLPKIEFEHSFFIYICVALAFSVAGTFIGDLILDLGMGVQAKRQVFYIYFSIHEALFMVTVLQWHNLKRCEFARITTYGFYISVTIMMLFLFRYVDRVIFDADILRGIYSQVVALSNLLITLIFICYPVQRLHQLIVEKFIRKRINQ</sequence>
<keyword evidence="1" id="KW-1133">Transmembrane helix</keyword>
<keyword evidence="1" id="KW-0472">Membrane</keyword>
<dbReference type="EMBL" id="JABBPG010000003">
    <property type="protein sequence ID" value="NOU50561.1"/>
    <property type="molecule type" value="Genomic_DNA"/>
</dbReference>
<keyword evidence="1" id="KW-0812">Transmembrane</keyword>
<evidence type="ECO:0000256" key="1">
    <source>
        <dbReference type="SAM" id="Phobius"/>
    </source>
</evidence>
<feature type="transmembrane region" description="Helical" evidence="1">
    <location>
        <begin position="85"/>
        <end position="104"/>
    </location>
</feature>
<evidence type="ECO:0000313" key="2">
    <source>
        <dbReference type="EMBL" id="NOU50561.1"/>
    </source>
</evidence>
<feature type="transmembrane region" description="Helical" evidence="1">
    <location>
        <begin position="6"/>
        <end position="28"/>
    </location>
</feature>
<gene>
    <name evidence="2" type="ORF">HG263_08405</name>
</gene>
<protein>
    <submittedName>
        <fullName evidence="2">Uncharacterized protein</fullName>
    </submittedName>
</protein>
<dbReference type="AlphaFoldDB" id="A0A849VFS4"/>
<accession>A0A849VFS4</accession>
<name>A0A849VFS4_9GAMM</name>
<keyword evidence="3" id="KW-1185">Reference proteome</keyword>